<dbReference type="Gene3D" id="3.40.50.720">
    <property type="entry name" value="NAD(P)-binding Rossmann-like Domain"/>
    <property type="match status" value="1"/>
</dbReference>
<keyword evidence="2" id="KW-0560">Oxidoreductase</keyword>
<dbReference type="PRINTS" id="PR00081">
    <property type="entry name" value="GDHRDH"/>
</dbReference>
<keyword evidence="3" id="KW-0812">Transmembrane</keyword>
<feature type="transmembrane region" description="Helical" evidence="3">
    <location>
        <begin position="281"/>
        <end position="299"/>
    </location>
</feature>
<reference evidence="4 5" key="1">
    <citation type="submission" date="2022-12" db="EMBL/GenBank/DDBJ databases">
        <title>Genomic features and morphological characterization of a novel Knufia sp. strain isolated from spacecraft assembly facility.</title>
        <authorList>
            <person name="Teixeira M."/>
            <person name="Chander A.M."/>
            <person name="Stajich J.E."/>
            <person name="Venkateswaran K."/>
        </authorList>
    </citation>
    <scope>NUCLEOTIDE SEQUENCE [LARGE SCALE GENOMIC DNA]</scope>
    <source>
        <strain evidence="4 5">FJI-L2-BK-P2</strain>
    </source>
</reference>
<proteinExistence type="inferred from homology"/>
<evidence type="ECO:0000256" key="3">
    <source>
        <dbReference type="SAM" id="Phobius"/>
    </source>
</evidence>
<accession>A0AAN8EHH2</accession>
<protein>
    <recommendedName>
        <fullName evidence="6">NAD(P)-binding protein</fullName>
    </recommendedName>
</protein>
<dbReference type="Pfam" id="PF00106">
    <property type="entry name" value="adh_short"/>
    <property type="match status" value="1"/>
</dbReference>
<name>A0AAN8EHH2_9EURO</name>
<dbReference type="EMBL" id="JAKLMC020000005">
    <property type="protein sequence ID" value="KAK5955949.1"/>
    <property type="molecule type" value="Genomic_DNA"/>
</dbReference>
<dbReference type="PANTHER" id="PTHR43157:SF31">
    <property type="entry name" value="PHOSPHATIDYLINOSITOL-GLYCAN BIOSYNTHESIS CLASS F PROTEIN"/>
    <property type="match status" value="1"/>
</dbReference>
<sequence length="387" mass="42682">MATYQDTPGEIDKIPYDAPLSFPPPSKAWTDAMGGRPNNRTDTLTEKEVPPVDLTGKWVIISGANNGIGKEAAITFASWGADLILACREGAPHEGHPIDAVQQCQAAAKANGHVSEIEWWKLDCADLASVEALAQRWLDTGRPLDILCNNAGVGSSPGGTNDVFKTKDGFEFIHQINLLSHVLLTMRLLPSLAKAPAPRVVCTTSCFHFLGRYNIANFNGGPGMAGKEGVQYYQNNKLYFQIWLTELQHRLLQHEQYKHITVNGFHPGYVSSGIWTIQRDFFLSWLLTYILLFAAKFFGITSKQGSMGMVYVATAPECGPAPKIQGGSDARGKGGGRYFNRIWEQDPMPHCKDRDARLRVWRKVSEELRLKEKGLLDVLGLYSGGSS</sequence>
<keyword evidence="5" id="KW-1185">Reference proteome</keyword>
<keyword evidence="3" id="KW-1133">Transmembrane helix</keyword>
<comment type="similarity">
    <text evidence="1">Belongs to the short-chain dehydrogenases/reductases (SDR) family.</text>
</comment>
<dbReference type="GO" id="GO:0016491">
    <property type="term" value="F:oxidoreductase activity"/>
    <property type="evidence" value="ECO:0007669"/>
    <property type="project" value="UniProtKB-KW"/>
</dbReference>
<keyword evidence="3" id="KW-0472">Membrane</keyword>
<dbReference type="InterPro" id="IPR036291">
    <property type="entry name" value="NAD(P)-bd_dom_sf"/>
</dbReference>
<gene>
    <name evidence="4" type="ORF">OHC33_002522</name>
</gene>
<dbReference type="PANTHER" id="PTHR43157">
    <property type="entry name" value="PHOSPHATIDYLINOSITOL-GLYCAN BIOSYNTHESIS CLASS F PROTEIN-RELATED"/>
    <property type="match status" value="1"/>
</dbReference>
<evidence type="ECO:0000256" key="1">
    <source>
        <dbReference type="ARBA" id="ARBA00006484"/>
    </source>
</evidence>
<dbReference type="AlphaFoldDB" id="A0AAN8EHH2"/>
<evidence type="ECO:0000256" key="2">
    <source>
        <dbReference type="ARBA" id="ARBA00023002"/>
    </source>
</evidence>
<evidence type="ECO:0000313" key="4">
    <source>
        <dbReference type="EMBL" id="KAK5955949.1"/>
    </source>
</evidence>
<dbReference type="SUPFAM" id="SSF51735">
    <property type="entry name" value="NAD(P)-binding Rossmann-fold domains"/>
    <property type="match status" value="1"/>
</dbReference>
<comment type="caution">
    <text evidence="4">The sequence shown here is derived from an EMBL/GenBank/DDBJ whole genome shotgun (WGS) entry which is preliminary data.</text>
</comment>
<dbReference type="InterPro" id="IPR002347">
    <property type="entry name" value="SDR_fam"/>
</dbReference>
<dbReference type="Proteomes" id="UP001316803">
    <property type="component" value="Unassembled WGS sequence"/>
</dbReference>
<organism evidence="4 5">
    <name type="scientific">Knufia fluminis</name>
    <dbReference type="NCBI Taxonomy" id="191047"/>
    <lineage>
        <taxon>Eukaryota</taxon>
        <taxon>Fungi</taxon>
        <taxon>Dikarya</taxon>
        <taxon>Ascomycota</taxon>
        <taxon>Pezizomycotina</taxon>
        <taxon>Eurotiomycetes</taxon>
        <taxon>Chaetothyriomycetidae</taxon>
        <taxon>Chaetothyriales</taxon>
        <taxon>Trichomeriaceae</taxon>
        <taxon>Knufia</taxon>
    </lineage>
</organism>
<evidence type="ECO:0000313" key="5">
    <source>
        <dbReference type="Proteomes" id="UP001316803"/>
    </source>
</evidence>
<evidence type="ECO:0008006" key="6">
    <source>
        <dbReference type="Google" id="ProtNLM"/>
    </source>
</evidence>